<feature type="binding site" evidence="4">
    <location>
        <position position="353"/>
    </location>
    <ligand>
        <name>Zn(2+)</name>
        <dbReference type="ChEBI" id="CHEBI:29105"/>
    </ligand>
</feature>
<keyword evidence="4" id="KW-0479">Metal-binding</keyword>
<evidence type="ECO:0000256" key="4">
    <source>
        <dbReference type="PROSITE-ProRule" id="PRU00236"/>
    </source>
</evidence>
<feature type="domain" description="Deacetylase sirtuin-type" evidence="6">
    <location>
        <begin position="142"/>
        <end position="488"/>
    </location>
</feature>
<dbReference type="PANTHER" id="PTHR11085:SF10">
    <property type="entry name" value="NAD-DEPENDENT PROTEIN DEACYLASE SIRTUIN-5, MITOCHONDRIAL-RELATED"/>
    <property type="match status" value="1"/>
</dbReference>
<dbReference type="HOGENOM" id="CLU_023643_1_1_1"/>
<dbReference type="InterPro" id="IPR026591">
    <property type="entry name" value="Sirtuin_cat_small_dom_sf"/>
</dbReference>
<evidence type="ECO:0000313" key="7">
    <source>
        <dbReference type="EMBL" id="KGQ05443.1"/>
    </source>
</evidence>
<keyword evidence="2 7" id="KW-0808">Transferase</keyword>
<dbReference type="PANTHER" id="PTHR11085">
    <property type="entry name" value="NAD-DEPENDENT PROTEIN DEACYLASE SIRTUIN-5, MITOCHONDRIAL-RELATED"/>
    <property type="match status" value="1"/>
</dbReference>
<feature type="region of interest" description="Disordered" evidence="5">
    <location>
        <begin position="315"/>
        <end position="340"/>
    </location>
</feature>
<dbReference type="GO" id="GO:0017136">
    <property type="term" value="F:histone deacetylase activity, NAD-dependent"/>
    <property type="evidence" value="ECO:0007669"/>
    <property type="project" value="TreeGrafter"/>
</dbReference>
<protein>
    <submittedName>
        <fullName evidence="7">NAD-dependent ADP-ribosyltransferase sirtuin-4</fullName>
    </submittedName>
</protein>
<feature type="binding site" evidence="4">
    <location>
        <position position="278"/>
    </location>
    <ligand>
        <name>Zn(2+)</name>
        <dbReference type="ChEBI" id="CHEBI:29105"/>
    </ligand>
</feature>
<accession>A0A0A2VD10</accession>
<feature type="binding site" evidence="4">
    <location>
        <position position="350"/>
    </location>
    <ligand>
        <name>Zn(2+)</name>
        <dbReference type="ChEBI" id="CHEBI:29105"/>
    </ligand>
</feature>
<evidence type="ECO:0000259" key="6">
    <source>
        <dbReference type="PROSITE" id="PS50305"/>
    </source>
</evidence>
<gene>
    <name evidence="7" type="ORF">BBAD15_g9324</name>
</gene>
<evidence type="ECO:0000256" key="1">
    <source>
        <dbReference type="ARBA" id="ARBA00006924"/>
    </source>
</evidence>
<dbReference type="GO" id="GO:0070403">
    <property type="term" value="F:NAD+ binding"/>
    <property type="evidence" value="ECO:0007669"/>
    <property type="project" value="InterPro"/>
</dbReference>
<dbReference type="EMBL" id="ANFO01000944">
    <property type="protein sequence ID" value="KGQ05443.1"/>
    <property type="molecule type" value="Genomic_DNA"/>
</dbReference>
<comment type="caution">
    <text evidence="7">The sequence shown here is derived from an EMBL/GenBank/DDBJ whole genome shotgun (WGS) entry which is preliminary data.</text>
</comment>
<dbReference type="AlphaFoldDB" id="A0A0A2VD10"/>
<evidence type="ECO:0000256" key="2">
    <source>
        <dbReference type="ARBA" id="ARBA00022679"/>
    </source>
</evidence>
<reference evidence="7 8" key="1">
    <citation type="submission" date="2012-10" db="EMBL/GenBank/DDBJ databases">
        <title>Genome sequencing and analysis of entomopathogenic fungi Beauveria bassiana D1-5.</title>
        <authorList>
            <person name="Li Q."/>
            <person name="Wang L."/>
            <person name="Zhang Z."/>
            <person name="Wang Q."/>
            <person name="Ren J."/>
            <person name="Wang M."/>
            <person name="Xu W."/>
            <person name="Wang J."/>
            <person name="Lu Y."/>
            <person name="Du Q."/>
            <person name="Sun Z."/>
        </authorList>
    </citation>
    <scope>NUCLEOTIDE SEQUENCE [LARGE SCALE GENOMIC DNA]</scope>
    <source>
        <strain evidence="7 8">D1-5</strain>
    </source>
</reference>
<dbReference type="InterPro" id="IPR029035">
    <property type="entry name" value="DHS-like_NAD/FAD-binding_dom"/>
</dbReference>
<dbReference type="Pfam" id="PF02146">
    <property type="entry name" value="SIR2"/>
    <property type="match status" value="1"/>
</dbReference>
<name>A0A0A2VD10_BEABA</name>
<dbReference type="InterPro" id="IPR050134">
    <property type="entry name" value="NAD-dep_sirtuin_deacylases"/>
</dbReference>
<dbReference type="InterPro" id="IPR003000">
    <property type="entry name" value="Sirtuin"/>
</dbReference>
<evidence type="ECO:0000256" key="3">
    <source>
        <dbReference type="ARBA" id="ARBA00023027"/>
    </source>
</evidence>
<proteinExistence type="inferred from homology"/>
<dbReference type="eggNOG" id="KOG2683">
    <property type="taxonomic scope" value="Eukaryota"/>
</dbReference>
<dbReference type="InterPro" id="IPR026590">
    <property type="entry name" value="Ssirtuin_cat_dom"/>
</dbReference>
<feature type="binding site" evidence="4">
    <location>
        <position position="281"/>
    </location>
    <ligand>
        <name>Zn(2+)</name>
        <dbReference type="ChEBI" id="CHEBI:29105"/>
    </ligand>
</feature>
<dbReference type="Proteomes" id="UP000030106">
    <property type="component" value="Unassembled WGS sequence"/>
</dbReference>
<organism evidence="7 8">
    <name type="scientific">Beauveria bassiana D1-5</name>
    <dbReference type="NCBI Taxonomy" id="1245745"/>
    <lineage>
        <taxon>Eukaryota</taxon>
        <taxon>Fungi</taxon>
        <taxon>Dikarya</taxon>
        <taxon>Ascomycota</taxon>
        <taxon>Pezizomycotina</taxon>
        <taxon>Sordariomycetes</taxon>
        <taxon>Hypocreomycetidae</taxon>
        <taxon>Hypocreales</taxon>
        <taxon>Cordycipitaceae</taxon>
        <taxon>Beauveria</taxon>
    </lineage>
</organism>
<evidence type="ECO:0000313" key="8">
    <source>
        <dbReference type="Proteomes" id="UP000030106"/>
    </source>
</evidence>
<dbReference type="Gene3D" id="3.40.50.1220">
    <property type="entry name" value="TPP-binding domain"/>
    <property type="match status" value="1"/>
</dbReference>
<comment type="similarity">
    <text evidence="1">Belongs to the sirtuin family. Class I subfamily.</text>
</comment>
<keyword evidence="3" id="KW-0520">NAD</keyword>
<dbReference type="SUPFAM" id="SSF52467">
    <property type="entry name" value="DHS-like NAD/FAD-binding domain"/>
    <property type="match status" value="1"/>
</dbReference>
<keyword evidence="4" id="KW-0862">Zinc</keyword>
<evidence type="ECO:0000256" key="5">
    <source>
        <dbReference type="SAM" id="MobiDB-lite"/>
    </source>
</evidence>
<sequence length="513" mass="56531">MRRTLDSPPWKSNHPFSSHLISSDLISRGKTLKTPSRAHNRLPHWLSRLHVGAIYSSNQHLAQLGPSKLRFLPPRRRNYVIHSAPNPPCCLVSHHHRPPLDRSAARIPTHMPKPLLRIPYTDILAAPTVAPPSAVSIPGAVAALRRFFAALLPPPLDAARVPEKTLVLTGAGLSVASGLPDYRGVNGTYRVNKTYRPIFHHEFLASHEARKRYWARSFLGWSTTHNAAPNAAHYAVRDMGALGLLSAVITQNVDSFHPKAHPQIPTVELHGYLRTVVCTSCKSELDRNAFQKELARLNPRWKAFLDEALKTGALSSEDPAQRRRRGIKANPDGDVDLPEAPYTTFRYPPCPKCLEKPQVGSDSHRQIVETDKDGAWAAPSTGGILKPNVVMFGESIAASVKNAAEDAVNASGRLLVMGTSLATYSAWRLVKQAKARGMPIAIINAGGVRGEDQFFADLDPSQQGELGVRTELMTDELLPVLMEELRKDAAHHHHEAAPYVPRQNSNVFKDMLS</sequence>
<dbReference type="Gene3D" id="3.30.1600.10">
    <property type="entry name" value="SIR2/SIRT2 'Small Domain"/>
    <property type="match status" value="1"/>
</dbReference>
<dbReference type="PROSITE" id="PS50305">
    <property type="entry name" value="SIRTUIN"/>
    <property type="match status" value="1"/>
</dbReference>
<dbReference type="STRING" id="1245745.A0A0A2VD10"/>
<feature type="active site" description="Proton acceptor" evidence="4">
    <location>
        <position position="270"/>
    </location>
</feature>
<dbReference type="GO" id="GO:0046872">
    <property type="term" value="F:metal ion binding"/>
    <property type="evidence" value="ECO:0007669"/>
    <property type="project" value="UniProtKB-KW"/>
</dbReference>
<dbReference type="OrthoDB" id="424302at2759"/>